<reference evidence="1 2" key="1">
    <citation type="journal article" date="2019" name="Sci. Rep.">
        <title>Orb-weaving spider Araneus ventricosus genome elucidates the spidroin gene catalogue.</title>
        <authorList>
            <person name="Kono N."/>
            <person name="Nakamura H."/>
            <person name="Ohtoshi R."/>
            <person name="Moran D.A.P."/>
            <person name="Shinohara A."/>
            <person name="Yoshida Y."/>
            <person name="Fujiwara M."/>
            <person name="Mori M."/>
            <person name="Tomita M."/>
            <person name="Arakawa K."/>
        </authorList>
    </citation>
    <scope>NUCLEOTIDE SEQUENCE [LARGE SCALE GENOMIC DNA]</scope>
</reference>
<sequence length="126" mass="14425">MLGHQQVLACKLFNGPSLIWLWEPRAHSCTTIDCTAQSLMPCLGPQHRHWIVDDWKHVAWSDESHFQWSRADGCVRVWIQPHETMDPTCQQGTVQSGGVSVMVWAVCRWLDMRPLICLETTLAGDR</sequence>
<dbReference type="OrthoDB" id="6246393at2759"/>
<name>A0A4Y2G5A0_ARAVE</name>
<dbReference type="EMBL" id="BGPR01001164">
    <property type="protein sequence ID" value="GBM47074.1"/>
    <property type="molecule type" value="Genomic_DNA"/>
</dbReference>
<gene>
    <name evidence="1" type="ORF">AVEN_179798_1</name>
</gene>
<dbReference type="InterPro" id="IPR036397">
    <property type="entry name" value="RNaseH_sf"/>
</dbReference>
<keyword evidence="2" id="KW-1185">Reference proteome</keyword>
<dbReference type="GO" id="GO:0003676">
    <property type="term" value="F:nucleic acid binding"/>
    <property type="evidence" value="ECO:0007669"/>
    <property type="project" value="InterPro"/>
</dbReference>
<accession>A0A4Y2G5A0</accession>
<protein>
    <recommendedName>
        <fullName evidence="3">Transposable element Tc1 transposase</fullName>
    </recommendedName>
</protein>
<dbReference type="Proteomes" id="UP000499080">
    <property type="component" value="Unassembled WGS sequence"/>
</dbReference>
<dbReference type="AlphaFoldDB" id="A0A4Y2G5A0"/>
<proteinExistence type="predicted"/>
<evidence type="ECO:0008006" key="3">
    <source>
        <dbReference type="Google" id="ProtNLM"/>
    </source>
</evidence>
<comment type="caution">
    <text evidence="1">The sequence shown here is derived from an EMBL/GenBank/DDBJ whole genome shotgun (WGS) entry which is preliminary data.</text>
</comment>
<evidence type="ECO:0000313" key="2">
    <source>
        <dbReference type="Proteomes" id="UP000499080"/>
    </source>
</evidence>
<dbReference type="Gene3D" id="3.30.420.10">
    <property type="entry name" value="Ribonuclease H-like superfamily/Ribonuclease H"/>
    <property type="match status" value="1"/>
</dbReference>
<evidence type="ECO:0000313" key="1">
    <source>
        <dbReference type="EMBL" id="GBM47074.1"/>
    </source>
</evidence>
<organism evidence="1 2">
    <name type="scientific">Araneus ventricosus</name>
    <name type="common">Orbweaver spider</name>
    <name type="synonym">Epeira ventricosa</name>
    <dbReference type="NCBI Taxonomy" id="182803"/>
    <lineage>
        <taxon>Eukaryota</taxon>
        <taxon>Metazoa</taxon>
        <taxon>Ecdysozoa</taxon>
        <taxon>Arthropoda</taxon>
        <taxon>Chelicerata</taxon>
        <taxon>Arachnida</taxon>
        <taxon>Araneae</taxon>
        <taxon>Araneomorphae</taxon>
        <taxon>Entelegynae</taxon>
        <taxon>Araneoidea</taxon>
        <taxon>Araneidae</taxon>
        <taxon>Araneus</taxon>
    </lineage>
</organism>